<feature type="transmembrane region" description="Helical" evidence="1">
    <location>
        <begin position="401"/>
        <end position="422"/>
    </location>
</feature>
<accession>A0A098B577</accession>
<name>A0A098B577_DESHA</name>
<dbReference type="InterPro" id="IPR007383">
    <property type="entry name" value="DUF445"/>
</dbReference>
<dbReference type="EMBL" id="LK996017">
    <property type="protein sequence ID" value="CDX03507.1"/>
    <property type="molecule type" value="Genomic_DNA"/>
</dbReference>
<evidence type="ECO:0000256" key="1">
    <source>
        <dbReference type="SAM" id="Phobius"/>
    </source>
</evidence>
<evidence type="ECO:0000313" key="2">
    <source>
        <dbReference type="EMBL" id="CDX03507.1"/>
    </source>
</evidence>
<keyword evidence="1" id="KW-0812">Transmembrane</keyword>
<feature type="transmembrane region" description="Helical" evidence="1">
    <location>
        <begin position="34"/>
        <end position="59"/>
    </location>
</feature>
<gene>
    <name evidence="2" type="ORF">DPCES_3621</name>
</gene>
<dbReference type="PANTHER" id="PTHR38442">
    <property type="entry name" value="INNER MEMBRANE PROTEIN-RELATED"/>
    <property type="match status" value="1"/>
</dbReference>
<dbReference type="RefSeq" id="WP_208926092.1">
    <property type="nucleotide sequence ID" value="NZ_LK996017.1"/>
</dbReference>
<organism evidence="2">
    <name type="scientific">Desulfitobacterium hafniense</name>
    <name type="common">Desulfitobacterium frappieri</name>
    <dbReference type="NCBI Taxonomy" id="49338"/>
    <lineage>
        <taxon>Bacteria</taxon>
        <taxon>Bacillati</taxon>
        <taxon>Bacillota</taxon>
        <taxon>Clostridia</taxon>
        <taxon>Eubacteriales</taxon>
        <taxon>Desulfitobacteriaceae</taxon>
        <taxon>Desulfitobacterium</taxon>
    </lineage>
</organism>
<protein>
    <submittedName>
        <fullName evidence="2">PF04286 protein</fullName>
    </submittedName>
</protein>
<feature type="transmembrane region" description="Helical" evidence="1">
    <location>
        <begin position="7"/>
        <end position="28"/>
    </location>
</feature>
<reference evidence="2" key="1">
    <citation type="submission" date="2014-07" db="EMBL/GenBank/DDBJ databases">
        <authorList>
            <person name="Hornung V.Bastian."/>
        </authorList>
    </citation>
    <scope>NUCLEOTIDE SEQUENCE</scope>
    <source>
        <strain evidence="2">PCE-S</strain>
    </source>
</reference>
<dbReference type="Pfam" id="PF04286">
    <property type="entry name" value="DUF445"/>
    <property type="match status" value="1"/>
</dbReference>
<dbReference type="PATRIC" id="fig|49338.4.peg.3886"/>
<dbReference type="GO" id="GO:0005886">
    <property type="term" value="C:plasma membrane"/>
    <property type="evidence" value="ECO:0007669"/>
    <property type="project" value="TreeGrafter"/>
</dbReference>
<dbReference type="PANTHER" id="PTHR38442:SF1">
    <property type="entry name" value="INNER MEMBRANE PROTEIN"/>
    <property type="match status" value="1"/>
</dbReference>
<keyword evidence="1" id="KW-1133">Transmembrane helix</keyword>
<sequence>MDYHRKANRVLGSVFIVFLIAAGLRFTYPTAPGVHFFLFVSEAALVGGLADWFAVTALFRKPLGWPYHTALIPRNREKMVEAIVIMVQNELLSENLLRQKIQGFRLSPWLISKVEKSGGAAFLAEKLGTALGKGCQNLKIPESAAVLESMIRNKLMGSGLAKLFLAKLRIMVEKDELDPLLKEGIDKGIDLATTPRAKELLIQVLGQIQEKQIGNGGKLQKTILGLFQVTDGINLDEAAEDLQIELILHLRELQAPYHPVRGQLKELILEKLQSWERDPDALNTLESWKNTLLAETTLQPFLESLLEQVQVSLQAGRLPSGQALDHVLEPMLAAWWSALKEDTHFHALVDQFVQDVLAQALQSEHAVIGQTVRDTLESLSNEELNHFIEDKAGNDFQWIRINGSLVGGIVGGLLFVILNYGYSPLLELIKLH</sequence>
<proteinExistence type="predicted"/>
<dbReference type="AlphaFoldDB" id="A0A098B577"/>
<keyword evidence="1" id="KW-0472">Membrane</keyword>